<evidence type="ECO:0000313" key="1">
    <source>
        <dbReference type="EMBL" id="EDL95743.1"/>
    </source>
</evidence>
<accession>A6J570</accession>
<name>A6J570_RAT</name>
<organism evidence="1 2">
    <name type="scientific">Rattus norvegicus</name>
    <name type="common">Rat</name>
    <dbReference type="NCBI Taxonomy" id="10116"/>
    <lineage>
        <taxon>Eukaryota</taxon>
        <taxon>Metazoa</taxon>
        <taxon>Chordata</taxon>
        <taxon>Craniata</taxon>
        <taxon>Vertebrata</taxon>
        <taxon>Euteleostomi</taxon>
        <taxon>Mammalia</taxon>
        <taxon>Eutheria</taxon>
        <taxon>Euarchontoglires</taxon>
        <taxon>Glires</taxon>
        <taxon>Rodentia</taxon>
        <taxon>Myomorpha</taxon>
        <taxon>Muroidea</taxon>
        <taxon>Muridae</taxon>
        <taxon>Murinae</taxon>
        <taxon>Rattus</taxon>
    </lineage>
</organism>
<dbReference type="AlphaFoldDB" id="A6J570"/>
<sequence length="45" mass="5368">MLTLKRQHLMCRWNLVGQPPDRWASLTLRICTFFTMMDADILSEQ</sequence>
<proteinExistence type="predicted"/>
<reference evidence="2" key="1">
    <citation type="submission" date="2005-09" db="EMBL/GenBank/DDBJ databases">
        <authorList>
            <person name="Mural R.J."/>
            <person name="Li P.W."/>
            <person name="Adams M.D."/>
            <person name="Amanatides P.G."/>
            <person name="Baden-Tillson H."/>
            <person name="Barnstead M."/>
            <person name="Chin S.H."/>
            <person name="Dew I."/>
            <person name="Evans C.A."/>
            <person name="Ferriera S."/>
            <person name="Flanigan M."/>
            <person name="Fosler C."/>
            <person name="Glodek A."/>
            <person name="Gu Z."/>
            <person name="Holt R.A."/>
            <person name="Jennings D."/>
            <person name="Kraft C.L."/>
            <person name="Lu F."/>
            <person name="Nguyen T."/>
            <person name="Nusskern D.R."/>
            <person name="Pfannkoch C.M."/>
            <person name="Sitter C."/>
            <person name="Sutton G.G."/>
            <person name="Venter J.C."/>
            <person name="Wang Z."/>
            <person name="Woodage T."/>
            <person name="Zheng X.H."/>
            <person name="Zhong F."/>
        </authorList>
    </citation>
    <scope>NUCLEOTIDE SEQUENCE [LARGE SCALE GENOMIC DNA]</scope>
    <source>
        <strain>BN</strain>
        <strain evidence="2">Sprague-Dawley</strain>
    </source>
</reference>
<protein>
    <submittedName>
        <fullName evidence="1">RCG58272</fullName>
    </submittedName>
</protein>
<evidence type="ECO:0000313" key="2">
    <source>
        <dbReference type="Proteomes" id="UP000234681"/>
    </source>
</evidence>
<dbReference type="EMBL" id="CH473975">
    <property type="protein sequence ID" value="EDL95743.1"/>
    <property type="molecule type" value="Genomic_DNA"/>
</dbReference>
<dbReference type="Proteomes" id="UP000234681">
    <property type="component" value="Chromosome 8"/>
</dbReference>
<gene>
    <name evidence="1" type="ORF">rCG_58272</name>
</gene>